<evidence type="ECO:0000313" key="2">
    <source>
        <dbReference type="EMBL" id="KAF0690026.1"/>
    </source>
</evidence>
<dbReference type="InterPro" id="IPR036770">
    <property type="entry name" value="Ankyrin_rpt-contain_sf"/>
</dbReference>
<feature type="chain" id="PRO_5036355577" evidence="1">
    <location>
        <begin position="24"/>
        <end position="543"/>
    </location>
</feature>
<evidence type="ECO:0000313" key="3">
    <source>
        <dbReference type="EMBL" id="VFT95271.1"/>
    </source>
</evidence>
<reference evidence="2" key="2">
    <citation type="submission" date="2019-06" db="EMBL/GenBank/DDBJ databases">
        <title>Genomics analysis of Aphanomyces spp. identifies a new class of oomycete effector associated with host adaptation.</title>
        <authorList>
            <person name="Gaulin E."/>
        </authorList>
    </citation>
    <scope>NUCLEOTIDE SEQUENCE</scope>
    <source>
        <strain evidence="2">CBS 578.67</strain>
    </source>
</reference>
<dbReference type="PANTHER" id="PTHR46586:SF3">
    <property type="entry name" value="ANKYRIN REPEAT-CONTAINING PROTEIN"/>
    <property type="match status" value="1"/>
</dbReference>
<reference evidence="3 4" key="1">
    <citation type="submission" date="2019-03" db="EMBL/GenBank/DDBJ databases">
        <authorList>
            <person name="Gaulin E."/>
            <person name="Dumas B."/>
        </authorList>
    </citation>
    <scope>NUCLEOTIDE SEQUENCE [LARGE SCALE GENOMIC DNA]</scope>
    <source>
        <strain evidence="3">CBS 568.67</strain>
    </source>
</reference>
<protein>
    <submittedName>
        <fullName evidence="3">Aste57867_18535 protein</fullName>
    </submittedName>
</protein>
<feature type="signal peptide" evidence="1">
    <location>
        <begin position="1"/>
        <end position="23"/>
    </location>
</feature>
<keyword evidence="4" id="KW-1185">Reference proteome</keyword>
<dbReference type="SUPFAM" id="SSF140860">
    <property type="entry name" value="Pseudo ankyrin repeat-like"/>
    <property type="match status" value="1"/>
</dbReference>
<dbReference type="SUPFAM" id="SSF48403">
    <property type="entry name" value="Ankyrin repeat"/>
    <property type="match status" value="1"/>
</dbReference>
<keyword evidence="1" id="KW-0732">Signal</keyword>
<evidence type="ECO:0000313" key="4">
    <source>
        <dbReference type="Proteomes" id="UP000332933"/>
    </source>
</evidence>
<name>A0A485LAC7_9STRA</name>
<gene>
    <name evidence="3" type="primary">Aste57867_18535</name>
    <name evidence="2" type="ORF">As57867_018473</name>
    <name evidence="3" type="ORF">ASTE57867_18535</name>
</gene>
<sequence length="543" mass="59987">MHVKAIPILRVLVSSELLPVISAFQDGLFADMFPFLVDFVQERRLYPMFGCRLVDYNCLMQDFFHPEFSSWLAAYGLARLPTLLTCLPFLRTTIVEYAAWSANLALLAWCDTNFQLDCARVVKHSLVVIATERGHVSVLEYLFARHVVDTDMATLQSAIKQTPTNLHLVRTLVEHGRNSLLPDDLLKLLEAALTVGSIEIVDYLLNDFIASPDVLRHAWCVVQAAYEGHERLTFSLLERGFDRSGLSIDVAAHGGSLTLVQHLHDLGGVDCTTQAMDTAAYCGHLDVIRWLHANRHEGCTRNAVSQAASCGHLGIVKFLHVEYPAVFDHDHLSAFADAVGATATSWPAVQYLLEHHLCACPTNLLESAVAGGQMDIAQWLLDNPTTLGRQLTCSTDAMDAAAEHGRVAMLEWCHQHDPTVGCTTKASYYAIANGHSDIVFWLKTHGYLNPVDTRAVLDAIRSGHVATVTLLESYLLTRTFDGVAALKAAAFFRQVKMVRWLLQRSMGCPKCTLPYIAGQGQRDLVAYLLGRAASKGNVRCQCT</sequence>
<accession>A0A485LAC7</accession>
<dbReference type="Pfam" id="PF13637">
    <property type="entry name" value="Ank_4"/>
    <property type="match status" value="2"/>
</dbReference>
<dbReference type="EMBL" id="CAADRA010006417">
    <property type="protein sequence ID" value="VFT95271.1"/>
    <property type="molecule type" value="Genomic_DNA"/>
</dbReference>
<evidence type="ECO:0000256" key="1">
    <source>
        <dbReference type="SAM" id="SignalP"/>
    </source>
</evidence>
<organism evidence="3 4">
    <name type="scientific">Aphanomyces stellatus</name>
    <dbReference type="NCBI Taxonomy" id="120398"/>
    <lineage>
        <taxon>Eukaryota</taxon>
        <taxon>Sar</taxon>
        <taxon>Stramenopiles</taxon>
        <taxon>Oomycota</taxon>
        <taxon>Saprolegniomycetes</taxon>
        <taxon>Saprolegniales</taxon>
        <taxon>Verrucalvaceae</taxon>
        <taxon>Aphanomyces</taxon>
    </lineage>
</organism>
<dbReference type="EMBL" id="VJMH01006396">
    <property type="protein sequence ID" value="KAF0690026.1"/>
    <property type="molecule type" value="Genomic_DNA"/>
</dbReference>
<proteinExistence type="predicted"/>
<dbReference type="Proteomes" id="UP000332933">
    <property type="component" value="Unassembled WGS sequence"/>
</dbReference>
<dbReference type="Gene3D" id="1.25.40.20">
    <property type="entry name" value="Ankyrin repeat-containing domain"/>
    <property type="match status" value="2"/>
</dbReference>
<dbReference type="AlphaFoldDB" id="A0A485LAC7"/>
<dbReference type="InterPro" id="IPR002110">
    <property type="entry name" value="Ankyrin_rpt"/>
</dbReference>
<dbReference type="PANTHER" id="PTHR46586">
    <property type="entry name" value="ANKYRIN REPEAT-CONTAINING PROTEIN"/>
    <property type="match status" value="1"/>
</dbReference>
<dbReference type="OrthoDB" id="88700at2759"/>
<dbReference type="InterPro" id="IPR052050">
    <property type="entry name" value="SecEffector_AnkRepeat"/>
</dbReference>